<evidence type="ECO:0000313" key="3">
    <source>
        <dbReference type="Proteomes" id="UP001159042"/>
    </source>
</evidence>
<feature type="domain" description="DDE-1" evidence="1">
    <location>
        <begin position="1"/>
        <end position="160"/>
    </location>
</feature>
<reference evidence="2 3" key="1">
    <citation type="journal article" date="2023" name="Insect Mol. Biol.">
        <title>Genome sequencing provides insights into the evolution of gene families encoding plant cell wall-degrading enzymes in longhorned beetles.</title>
        <authorList>
            <person name="Shin N.R."/>
            <person name="Okamura Y."/>
            <person name="Kirsch R."/>
            <person name="Pauchet Y."/>
        </authorList>
    </citation>
    <scope>NUCLEOTIDE SEQUENCE [LARGE SCALE GENOMIC DNA]</scope>
    <source>
        <strain evidence="2">EAD_L_NR</strain>
    </source>
</reference>
<keyword evidence="3" id="KW-1185">Reference proteome</keyword>
<proteinExistence type="predicted"/>
<dbReference type="Pfam" id="PF03184">
    <property type="entry name" value="DDE_1"/>
    <property type="match status" value="1"/>
</dbReference>
<dbReference type="InterPro" id="IPR004875">
    <property type="entry name" value="DDE_SF_endonuclease_dom"/>
</dbReference>
<name>A0AAV8VX37_9CUCU</name>
<dbReference type="EMBL" id="JANEYG010000022">
    <property type="protein sequence ID" value="KAJ8918813.1"/>
    <property type="molecule type" value="Genomic_DNA"/>
</dbReference>
<organism evidence="2 3">
    <name type="scientific">Exocentrus adspersus</name>
    <dbReference type="NCBI Taxonomy" id="1586481"/>
    <lineage>
        <taxon>Eukaryota</taxon>
        <taxon>Metazoa</taxon>
        <taxon>Ecdysozoa</taxon>
        <taxon>Arthropoda</taxon>
        <taxon>Hexapoda</taxon>
        <taxon>Insecta</taxon>
        <taxon>Pterygota</taxon>
        <taxon>Neoptera</taxon>
        <taxon>Endopterygota</taxon>
        <taxon>Coleoptera</taxon>
        <taxon>Polyphaga</taxon>
        <taxon>Cucujiformia</taxon>
        <taxon>Chrysomeloidea</taxon>
        <taxon>Cerambycidae</taxon>
        <taxon>Lamiinae</taxon>
        <taxon>Acanthocinini</taxon>
        <taxon>Exocentrus</taxon>
    </lineage>
</organism>
<sequence length="186" mass="20878">MIVFKGAAVQARWTSPAAFPGTVYAASRNGWMEEPQFFHWFTTSFINHISKKRIDMDMPNATALLLYDGHASDISLRIMQAAIEANIQIIKFPSHLTDMIQPLYKCVFGPVKKACDRQLVEFGRDNIGVLTGRLQKRDFVNMLSLMWTAAITKSNIVSGFSSTGIWPLNRARFPGTAFESHQLAAH</sequence>
<evidence type="ECO:0000259" key="1">
    <source>
        <dbReference type="Pfam" id="PF03184"/>
    </source>
</evidence>
<comment type="caution">
    <text evidence="2">The sequence shown here is derived from an EMBL/GenBank/DDBJ whole genome shotgun (WGS) entry which is preliminary data.</text>
</comment>
<evidence type="ECO:0000313" key="2">
    <source>
        <dbReference type="EMBL" id="KAJ8918813.1"/>
    </source>
</evidence>
<protein>
    <recommendedName>
        <fullName evidence="1">DDE-1 domain-containing protein</fullName>
    </recommendedName>
</protein>
<dbReference type="AlphaFoldDB" id="A0AAV8VX37"/>
<accession>A0AAV8VX37</accession>
<dbReference type="Proteomes" id="UP001159042">
    <property type="component" value="Unassembled WGS sequence"/>
</dbReference>
<dbReference type="GO" id="GO:0003676">
    <property type="term" value="F:nucleic acid binding"/>
    <property type="evidence" value="ECO:0007669"/>
    <property type="project" value="InterPro"/>
</dbReference>
<gene>
    <name evidence="2" type="ORF">NQ315_011097</name>
</gene>